<dbReference type="GO" id="GO:0000160">
    <property type="term" value="P:phosphorelay signal transduction system"/>
    <property type="evidence" value="ECO:0007669"/>
    <property type="project" value="InterPro"/>
</dbReference>
<dbReference type="PROSITE" id="PS50110">
    <property type="entry name" value="RESPONSE_REGULATORY"/>
    <property type="match status" value="1"/>
</dbReference>
<dbReference type="InterPro" id="IPR001789">
    <property type="entry name" value="Sig_transdc_resp-reg_receiver"/>
</dbReference>
<dbReference type="PANTHER" id="PTHR44591">
    <property type="entry name" value="STRESS RESPONSE REGULATOR PROTEIN 1"/>
    <property type="match status" value="1"/>
</dbReference>
<keyword evidence="1 2" id="KW-0597">Phosphoprotein</keyword>
<reference evidence="4 5" key="1">
    <citation type="submission" date="2019-04" db="EMBL/GenBank/DDBJ databases">
        <title>Flavobacterium sp. GS03.</title>
        <authorList>
            <person name="Kim H."/>
        </authorList>
    </citation>
    <scope>NUCLEOTIDE SEQUENCE [LARGE SCALE GENOMIC DNA]</scope>
    <source>
        <strain evidence="4 5">GS03</strain>
    </source>
</reference>
<feature type="domain" description="Response regulatory" evidence="3">
    <location>
        <begin position="8"/>
        <end position="128"/>
    </location>
</feature>
<dbReference type="PANTHER" id="PTHR44591:SF3">
    <property type="entry name" value="RESPONSE REGULATORY DOMAIN-CONTAINING PROTEIN"/>
    <property type="match status" value="1"/>
</dbReference>
<evidence type="ECO:0000313" key="4">
    <source>
        <dbReference type="EMBL" id="QBZ96676.1"/>
    </source>
</evidence>
<evidence type="ECO:0000313" key="5">
    <source>
        <dbReference type="Proteomes" id="UP000296862"/>
    </source>
</evidence>
<keyword evidence="5" id="KW-1185">Reference proteome</keyword>
<dbReference type="InterPro" id="IPR050595">
    <property type="entry name" value="Bact_response_regulator"/>
</dbReference>
<dbReference type="SUPFAM" id="SSF52172">
    <property type="entry name" value="CheY-like"/>
    <property type="match status" value="1"/>
</dbReference>
<evidence type="ECO:0000256" key="2">
    <source>
        <dbReference type="PROSITE-ProRule" id="PRU00169"/>
    </source>
</evidence>
<dbReference type="Gene3D" id="3.40.50.2300">
    <property type="match status" value="1"/>
</dbReference>
<gene>
    <name evidence="4" type="ORF">GS03_00153</name>
</gene>
<dbReference type="SMART" id="SM00448">
    <property type="entry name" value="REC"/>
    <property type="match status" value="1"/>
</dbReference>
<dbReference type="InterPro" id="IPR011006">
    <property type="entry name" value="CheY-like_superfamily"/>
</dbReference>
<protein>
    <recommendedName>
        <fullName evidence="3">Response regulatory domain-containing protein</fullName>
    </recommendedName>
</protein>
<sequence>MEPLTPFTLMVADDDNEDRELFKEIFEHDPHFTLMGCLSSGTEVLDEISRKKNVPDVLLVDMYMPFFSGIDLVKALEELHAAPNTYKFVISTTVNIAENEAPIHSPYIIFLKKPVSWQEINALPSVLMGYLEQKFEGVS</sequence>
<dbReference type="Pfam" id="PF00072">
    <property type="entry name" value="Response_reg"/>
    <property type="match status" value="1"/>
</dbReference>
<dbReference type="Proteomes" id="UP000296862">
    <property type="component" value="Chromosome"/>
</dbReference>
<organism evidence="4 5">
    <name type="scientific">Flavobacterium sangjuense</name>
    <dbReference type="NCBI Taxonomy" id="2518177"/>
    <lineage>
        <taxon>Bacteria</taxon>
        <taxon>Pseudomonadati</taxon>
        <taxon>Bacteroidota</taxon>
        <taxon>Flavobacteriia</taxon>
        <taxon>Flavobacteriales</taxon>
        <taxon>Flavobacteriaceae</taxon>
        <taxon>Flavobacterium</taxon>
    </lineage>
</organism>
<dbReference type="EMBL" id="CP038810">
    <property type="protein sequence ID" value="QBZ96676.1"/>
    <property type="molecule type" value="Genomic_DNA"/>
</dbReference>
<dbReference type="RefSeq" id="WP_168710251.1">
    <property type="nucleotide sequence ID" value="NZ_CP038810.1"/>
</dbReference>
<feature type="modified residue" description="4-aspartylphosphate" evidence="2">
    <location>
        <position position="61"/>
    </location>
</feature>
<dbReference type="KEGG" id="fsn:GS03_00153"/>
<name>A0A4P7PQG6_9FLAO</name>
<evidence type="ECO:0000259" key="3">
    <source>
        <dbReference type="PROSITE" id="PS50110"/>
    </source>
</evidence>
<evidence type="ECO:0000256" key="1">
    <source>
        <dbReference type="ARBA" id="ARBA00022553"/>
    </source>
</evidence>
<proteinExistence type="predicted"/>
<accession>A0A4P7PQG6</accession>
<dbReference type="AlphaFoldDB" id="A0A4P7PQG6"/>